<keyword evidence="8" id="KW-0677">Repeat</keyword>
<dbReference type="InterPro" id="IPR001357">
    <property type="entry name" value="BRCT_dom"/>
</dbReference>
<dbReference type="InterPro" id="IPR029710">
    <property type="entry name" value="LIG4"/>
</dbReference>
<feature type="binding site" evidence="20">
    <location>
        <position position="176"/>
    </location>
    <ligand>
        <name>Mg(2+)</name>
        <dbReference type="ChEBI" id="CHEBI:18420"/>
        <label>1</label>
    </ligand>
</feature>
<dbReference type="InterPro" id="IPR036420">
    <property type="entry name" value="BRCT_dom_sf"/>
</dbReference>
<protein>
    <recommendedName>
        <fullName evidence="5">DNA ligase 4</fullName>
        <ecNumber evidence="4">6.5.1.1</ecNumber>
    </recommendedName>
    <alternativeName>
        <fullName evidence="18">DNA ligase IV</fullName>
    </alternativeName>
    <alternativeName>
        <fullName evidence="17">Polydeoxyribonucleotide synthase [ATP] 4</fullName>
    </alternativeName>
</protein>
<feature type="region of interest" description="Disordered" evidence="23">
    <location>
        <begin position="880"/>
        <end position="906"/>
    </location>
</feature>
<dbReference type="GO" id="GO:0003677">
    <property type="term" value="F:DNA binding"/>
    <property type="evidence" value="ECO:0007669"/>
    <property type="project" value="InterPro"/>
</dbReference>
<dbReference type="Gene3D" id="3.60.10.10">
    <property type="entry name" value="Endonuclease/exonuclease/phosphatase"/>
    <property type="match status" value="1"/>
</dbReference>
<evidence type="ECO:0000256" key="20">
    <source>
        <dbReference type="PIRSR" id="PIRSR604808-2"/>
    </source>
</evidence>
<dbReference type="GO" id="GO:0006310">
    <property type="term" value="P:DNA recombination"/>
    <property type="evidence" value="ECO:0007669"/>
    <property type="project" value="UniProtKB-KW"/>
</dbReference>
<evidence type="ECO:0000256" key="17">
    <source>
        <dbReference type="ARBA" id="ARBA00030676"/>
    </source>
</evidence>
<evidence type="ECO:0000256" key="10">
    <source>
        <dbReference type="ARBA" id="ARBA00022763"/>
    </source>
</evidence>
<feature type="domain" description="BRCT" evidence="25">
    <location>
        <begin position="1217"/>
        <end position="1303"/>
    </location>
</feature>
<dbReference type="InterPro" id="IPR012310">
    <property type="entry name" value="DNA_ligase_ATP-dep_cent"/>
</dbReference>
<dbReference type="Pfam" id="PF04679">
    <property type="entry name" value="DNA_ligase_A_C"/>
    <property type="match status" value="1"/>
</dbReference>
<accession>A0AAX4P476</accession>
<evidence type="ECO:0000256" key="18">
    <source>
        <dbReference type="ARBA" id="ARBA00031942"/>
    </source>
</evidence>
<dbReference type="InterPro" id="IPR012309">
    <property type="entry name" value="DNA_ligase_ATP-dep_C"/>
</dbReference>
<dbReference type="PANTHER" id="PTHR45997:SF1">
    <property type="entry name" value="DNA LIGASE 4"/>
    <property type="match status" value="1"/>
</dbReference>
<keyword evidence="14" id="KW-0233">DNA recombination</keyword>
<feature type="compositionally biased region" description="Basic and acidic residues" evidence="23">
    <location>
        <begin position="1433"/>
        <end position="1448"/>
    </location>
</feature>
<dbReference type="Pfam" id="PF01068">
    <property type="entry name" value="DNA_ligase_A_M"/>
    <property type="match status" value="1"/>
</dbReference>
<dbReference type="InterPro" id="IPR044125">
    <property type="entry name" value="Adenylation_DNA_ligase_IV"/>
</dbReference>
<dbReference type="Pfam" id="PF03372">
    <property type="entry name" value="Exo_endo_phos"/>
    <property type="match status" value="1"/>
</dbReference>
<evidence type="ECO:0000256" key="9">
    <source>
        <dbReference type="ARBA" id="ARBA00022741"/>
    </source>
</evidence>
<feature type="compositionally biased region" description="Acidic residues" evidence="23">
    <location>
        <begin position="894"/>
        <end position="906"/>
    </location>
</feature>
<evidence type="ECO:0000256" key="7">
    <source>
        <dbReference type="ARBA" id="ARBA00022723"/>
    </source>
</evidence>
<dbReference type="Proteomes" id="UP001472866">
    <property type="component" value="Chromosome 03"/>
</dbReference>
<evidence type="ECO:0000256" key="22">
    <source>
        <dbReference type="RuleBase" id="RU004196"/>
    </source>
</evidence>
<evidence type="ECO:0000259" key="25">
    <source>
        <dbReference type="PROSITE" id="PS50172"/>
    </source>
</evidence>
<evidence type="ECO:0000256" key="5">
    <source>
        <dbReference type="ARBA" id="ARBA00022073"/>
    </source>
</evidence>
<keyword evidence="10" id="KW-0227">DNA damage</keyword>
<dbReference type="EMBL" id="CP151503">
    <property type="protein sequence ID" value="WZN60729.1"/>
    <property type="molecule type" value="Genomic_DNA"/>
</dbReference>
<evidence type="ECO:0000256" key="6">
    <source>
        <dbReference type="ARBA" id="ARBA00022598"/>
    </source>
</evidence>
<dbReference type="GO" id="GO:0071897">
    <property type="term" value="P:DNA biosynthetic process"/>
    <property type="evidence" value="ECO:0007669"/>
    <property type="project" value="InterPro"/>
</dbReference>
<feature type="binding site" evidence="20">
    <location>
        <position position="15"/>
    </location>
    <ligand>
        <name>Mg(2+)</name>
        <dbReference type="ChEBI" id="CHEBI:18420"/>
        <label>1</label>
    </ligand>
</feature>
<keyword evidence="12" id="KW-0067">ATP-binding</keyword>
<dbReference type="InterPro" id="IPR000977">
    <property type="entry name" value="DNA_ligase_ATP-dep"/>
</dbReference>
<sequence>MAEASDGRVVLLSWNVASWPTTLALIQQHYGSLAAYLDRHAVDVLCLQETKLETSRVANARESGALEPGWSSFWACNDGGGSSKRGFNGCATFARSGLVISASADVFEDEELDKEGRCVVTEVAAMPRNVVIFNVYAPLSSWQYTRIPYKMRFLRRLQEKMREVRESGRAVILVGDLNLAPEAQDCYWRSRLVDLGELERLAGTGPGEVASHVDPAAVEVARRVGRAVPRVREKLANVRVVPGHRYARKEPCWMAVVPSNFSNERDIKIGSKGLSKGLLELQLCGKEVRVPDERTGDTYLCWAGHLTVEHLSDILKALGMTFPESEQKILSRYFTKSHESPCLVDFFRELMVVDGMVDTFREAYPEAQGRFTAFNQAVNGRFGNKGKRIDFILCDHLLYREVVRSRDNVLPGGDTEAAAKRMATSDGKFKAATADGDGLADHPIEVLDSQFAAPHNGIIYFPPKYSDHLGVSFVLHMQKASEAASASASSTAFFSKKRTAVTQPQRSTRDIRSFFKAAAAPPAVKPVGSGAGPSQPGKSKLLAPGDIPFAGLCQVLDAIKAAQANKRALHLQHFMTNYVERRSNDFFTIFRLLLPYMDRSRQMYNMKEQRLARALIEACGLTSGVSGDAKKLLSWRQGASSKHAGDLVCIAHDCLFVKHCGNSRGTSQLTLREFNGLLDKLSQAHELKDQAVVLRRLILNLSPGEMKWALRVILRVMHLGVGEKAILACLHPKAQELYNFTMNLKKVCETLCSPESILEMQVVRPGNVVRPQLAERVNSVALAFSKVKDEEFVVETKFDGERLQLHRQGSQLTYYARSGLDHGKHSGYNAMDEAFCAQLGWEDCVLDGEILILNKKTQKFLPFGTIKHVVNLINAEGSSGASRVTKLGGASEDAGAEEEDGEAEGEEPVRLRDLEVTYMAFDVLYTRHNGMAQSVIHLPLRERHALLAETVRPLSEGSSFEIKSKGATGRVICVLPGKGKFSQLGVNEESLQRQFDESISQQEEGIVIKLLSSEWVPASRSTNWLKVKPEYVTEVEVEGVVIGATYGTGRRGGILAQYLIGIPKSRGGSKYLLSFCRVGTGLSEQQKEQIHRKLQGNLVSDPPSMYRVTGQPGETPHVWVKDPEKSVILEVIGDVRTIPTTVYATGRSLRFPRTKRIRHDKGIHDLTSLEELEEIKPEHMIQRQKMKRGGAPGPKAQGRGLSVPEEYRAAARGGMEKKSDLLSGFLFYFANQGGRRGRVETAVLENGGEITKNFLKGHSGKRRLVCVADHLDWRAKSLVSQDVDVLSAGWVEACVERGEILEEYQPRHWYWLGSASRAKLRGHVDRHGDVYDEDLEPEDLRMLLSRPSSASEGAGENGGVGNAIAPELFPVLDEVLAVGGRGCAPKKDWELDQRRAREEARRRAEADVAAREAGARKRRAEEKEAAAAVKRRKEAEEERKREKQKAEEVDGLVDDLDDLIGSLI</sequence>
<dbReference type="GO" id="GO:0005524">
    <property type="term" value="F:ATP binding"/>
    <property type="evidence" value="ECO:0007669"/>
    <property type="project" value="UniProtKB-KW"/>
</dbReference>
<dbReference type="GO" id="GO:0004518">
    <property type="term" value="F:nuclease activity"/>
    <property type="evidence" value="ECO:0007669"/>
    <property type="project" value="InterPro"/>
</dbReference>
<evidence type="ECO:0000256" key="23">
    <source>
        <dbReference type="SAM" id="MobiDB-lite"/>
    </source>
</evidence>
<feature type="binding site" evidence="20">
    <location>
        <position position="178"/>
    </location>
    <ligand>
        <name>Mg(2+)</name>
        <dbReference type="ChEBI" id="CHEBI:18420"/>
        <label>1</label>
    </ligand>
</feature>
<name>A0AAX4P476_9CHLO</name>
<feature type="binding site" evidence="20">
    <location>
        <position position="49"/>
    </location>
    <ligand>
        <name>Mg(2+)</name>
        <dbReference type="ChEBI" id="CHEBI:18420"/>
        <label>1</label>
    </ligand>
</feature>
<dbReference type="PROSITE" id="PS50172">
    <property type="entry name" value="BRCT"/>
    <property type="match status" value="1"/>
</dbReference>
<reference evidence="26 27" key="1">
    <citation type="submission" date="2024-03" db="EMBL/GenBank/DDBJ databases">
        <title>Complete genome sequence of the green alga Chloropicon roscoffensis RCC1871.</title>
        <authorList>
            <person name="Lemieux C."/>
            <person name="Pombert J.-F."/>
            <person name="Otis C."/>
            <person name="Turmel M."/>
        </authorList>
    </citation>
    <scope>NUCLEOTIDE SEQUENCE [LARGE SCALE GENOMIC DNA]</scope>
    <source>
        <strain evidence="26 27">RCC1871</strain>
    </source>
</reference>
<dbReference type="Gene3D" id="3.40.50.10190">
    <property type="entry name" value="BRCT domain"/>
    <property type="match status" value="1"/>
</dbReference>
<evidence type="ECO:0000313" key="27">
    <source>
        <dbReference type="Proteomes" id="UP001472866"/>
    </source>
</evidence>
<dbReference type="InterPro" id="IPR004808">
    <property type="entry name" value="AP_endonuc_1"/>
</dbReference>
<keyword evidence="13 20" id="KW-0460">Magnesium</keyword>
<evidence type="ECO:0000256" key="14">
    <source>
        <dbReference type="ARBA" id="ARBA00023172"/>
    </source>
</evidence>
<keyword evidence="6 26" id="KW-0436">Ligase</keyword>
<evidence type="ECO:0000313" key="26">
    <source>
        <dbReference type="EMBL" id="WZN60729.1"/>
    </source>
</evidence>
<dbReference type="InterPro" id="IPR012340">
    <property type="entry name" value="NA-bd_OB-fold"/>
</dbReference>
<organism evidence="26 27">
    <name type="scientific">Chloropicon roscoffensis</name>
    <dbReference type="NCBI Taxonomy" id="1461544"/>
    <lineage>
        <taxon>Eukaryota</taxon>
        <taxon>Viridiplantae</taxon>
        <taxon>Chlorophyta</taxon>
        <taxon>Chloropicophyceae</taxon>
        <taxon>Chloropicales</taxon>
        <taxon>Chloropicaceae</taxon>
        <taxon>Chloropicon</taxon>
    </lineage>
</organism>
<comment type="catalytic activity">
    <reaction evidence="19">
        <text>ATP + (deoxyribonucleotide)n-3'-hydroxyl + 5'-phospho-(deoxyribonucleotide)m = (deoxyribonucleotide)n+m + AMP + diphosphate.</text>
        <dbReference type="EC" id="6.5.1.1"/>
    </reaction>
</comment>
<dbReference type="PROSITE" id="PS50160">
    <property type="entry name" value="DNA_LIGASE_A3"/>
    <property type="match status" value="1"/>
</dbReference>
<evidence type="ECO:0000256" key="16">
    <source>
        <dbReference type="ARBA" id="ARBA00023242"/>
    </source>
</evidence>
<dbReference type="SUPFAM" id="SSF52113">
    <property type="entry name" value="BRCT domain"/>
    <property type="match status" value="1"/>
</dbReference>
<keyword evidence="9" id="KW-0547">Nucleotide-binding</keyword>
<feature type="site" description="Transition state stabilizer" evidence="21">
    <location>
        <position position="178"/>
    </location>
</feature>
<feature type="domain" description="ATP-dependent DNA ligase family profile" evidence="24">
    <location>
        <begin position="909"/>
        <end position="1064"/>
    </location>
</feature>
<dbReference type="Gene3D" id="1.10.3260.10">
    <property type="entry name" value="DNA ligase, ATP-dependent, N-terminal domain"/>
    <property type="match status" value="1"/>
</dbReference>
<dbReference type="Pfam" id="PF04675">
    <property type="entry name" value="DNA_ligase_A_N"/>
    <property type="match status" value="1"/>
</dbReference>
<feature type="region of interest" description="Disordered" evidence="23">
    <location>
        <begin position="1401"/>
        <end position="1448"/>
    </location>
</feature>
<evidence type="ECO:0000256" key="1">
    <source>
        <dbReference type="ARBA" id="ARBA00004123"/>
    </source>
</evidence>
<dbReference type="InterPro" id="IPR036691">
    <property type="entry name" value="Endo/exonu/phosph_ase_sf"/>
</dbReference>
<evidence type="ECO:0000256" key="15">
    <source>
        <dbReference type="ARBA" id="ARBA00023204"/>
    </source>
</evidence>
<dbReference type="GO" id="GO:0003910">
    <property type="term" value="F:DNA ligase (ATP) activity"/>
    <property type="evidence" value="ECO:0007669"/>
    <property type="project" value="UniProtKB-EC"/>
</dbReference>
<dbReference type="Gene3D" id="3.30.470.30">
    <property type="entry name" value="DNA ligase/mRNA capping enzyme"/>
    <property type="match status" value="1"/>
</dbReference>
<dbReference type="GO" id="GO:0032807">
    <property type="term" value="C:DNA ligase IV complex"/>
    <property type="evidence" value="ECO:0007669"/>
    <property type="project" value="TreeGrafter"/>
</dbReference>
<evidence type="ECO:0000256" key="12">
    <source>
        <dbReference type="ARBA" id="ARBA00022840"/>
    </source>
</evidence>
<keyword evidence="7 20" id="KW-0479">Metal-binding</keyword>
<dbReference type="PANTHER" id="PTHR45997">
    <property type="entry name" value="DNA LIGASE 4"/>
    <property type="match status" value="1"/>
</dbReference>
<dbReference type="EC" id="6.5.1.1" evidence="4"/>
<keyword evidence="20" id="KW-0464">Manganese</keyword>
<evidence type="ECO:0000256" key="13">
    <source>
        <dbReference type="ARBA" id="ARBA00022842"/>
    </source>
</evidence>
<dbReference type="InterPro" id="IPR036599">
    <property type="entry name" value="DNA_ligase_N_sf"/>
</dbReference>
<keyword evidence="11" id="KW-0378">Hydrolase</keyword>
<evidence type="ECO:0000256" key="19">
    <source>
        <dbReference type="ARBA" id="ARBA00034003"/>
    </source>
</evidence>
<dbReference type="SUPFAM" id="SSF56091">
    <property type="entry name" value="DNA ligase/mRNA capping enzyme, catalytic domain"/>
    <property type="match status" value="1"/>
</dbReference>
<evidence type="ECO:0000256" key="4">
    <source>
        <dbReference type="ARBA" id="ARBA00012727"/>
    </source>
</evidence>
<comment type="similarity">
    <text evidence="2">Belongs to the DNA repair enzymes AP/ExoA family.</text>
</comment>
<keyword evidence="15" id="KW-0234">DNA repair</keyword>
<dbReference type="GO" id="GO:0046872">
    <property type="term" value="F:metal ion binding"/>
    <property type="evidence" value="ECO:0007669"/>
    <property type="project" value="UniProtKB-KW"/>
</dbReference>
<evidence type="ECO:0000256" key="11">
    <source>
        <dbReference type="ARBA" id="ARBA00022801"/>
    </source>
</evidence>
<dbReference type="NCBIfam" id="TIGR00574">
    <property type="entry name" value="dnl1"/>
    <property type="match status" value="1"/>
</dbReference>
<dbReference type="InterPro" id="IPR005135">
    <property type="entry name" value="Endo/exonuclease/phosphatase"/>
</dbReference>
<proteinExistence type="inferred from homology"/>
<comment type="subcellular location">
    <subcellularLocation>
        <location evidence="1">Nucleus</location>
    </subcellularLocation>
</comment>
<dbReference type="InterPro" id="IPR012308">
    <property type="entry name" value="DNA_ligase_ATP-dep_N"/>
</dbReference>
<gene>
    <name evidence="26" type="ORF">HKI87_03g22630</name>
</gene>
<dbReference type="GO" id="GO:0006303">
    <property type="term" value="P:double-strand break repair via nonhomologous end joining"/>
    <property type="evidence" value="ECO:0007669"/>
    <property type="project" value="TreeGrafter"/>
</dbReference>
<dbReference type="SUPFAM" id="SSF56219">
    <property type="entry name" value="DNase I-like"/>
    <property type="match status" value="1"/>
</dbReference>
<dbReference type="GO" id="GO:0006297">
    <property type="term" value="P:nucleotide-excision repair, DNA gap filling"/>
    <property type="evidence" value="ECO:0007669"/>
    <property type="project" value="TreeGrafter"/>
</dbReference>
<keyword evidence="27" id="KW-1185">Reference proteome</keyword>
<comment type="cofactor">
    <cofactor evidence="20">
        <name>Mg(2+)</name>
        <dbReference type="ChEBI" id="CHEBI:18420"/>
    </cofactor>
    <cofactor evidence="20">
        <name>Mn(2+)</name>
        <dbReference type="ChEBI" id="CHEBI:29035"/>
    </cofactor>
    <text evidence="20">Probably binds two magnesium or manganese ions per subunit.</text>
</comment>
<feature type="site" description="Important for catalytic activity" evidence="21">
    <location>
        <position position="390"/>
    </location>
</feature>
<keyword evidence="16" id="KW-0539">Nucleus</keyword>
<dbReference type="CDD" id="cd07903">
    <property type="entry name" value="Adenylation_DNA_ligase_IV"/>
    <property type="match status" value="1"/>
</dbReference>
<evidence type="ECO:0000259" key="24">
    <source>
        <dbReference type="PROSITE" id="PS50160"/>
    </source>
</evidence>
<dbReference type="PROSITE" id="PS51435">
    <property type="entry name" value="AP_NUCLEASE_F1_4"/>
    <property type="match status" value="1"/>
</dbReference>
<dbReference type="GO" id="GO:0016787">
    <property type="term" value="F:hydrolase activity"/>
    <property type="evidence" value="ECO:0007669"/>
    <property type="project" value="UniProtKB-KW"/>
</dbReference>
<comment type="similarity">
    <text evidence="3 22">Belongs to the ATP-dependent DNA ligase family.</text>
</comment>
<evidence type="ECO:0000256" key="21">
    <source>
        <dbReference type="PIRSR" id="PIRSR604808-3"/>
    </source>
</evidence>
<evidence type="ECO:0000256" key="8">
    <source>
        <dbReference type="ARBA" id="ARBA00022737"/>
    </source>
</evidence>
<feature type="compositionally biased region" description="Basic and acidic residues" evidence="23">
    <location>
        <begin position="1401"/>
        <end position="1425"/>
    </location>
</feature>
<dbReference type="SUPFAM" id="SSF50249">
    <property type="entry name" value="Nucleic acid-binding proteins"/>
    <property type="match status" value="1"/>
</dbReference>
<dbReference type="Gene3D" id="2.40.50.140">
    <property type="entry name" value="Nucleic acid-binding proteins"/>
    <property type="match status" value="1"/>
</dbReference>
<evidence type="ECO:0000256" key="2">
    <source>
        <dbReference type="ARBA" id="ARBA00007092"/>
    </source>
</evidence>
<evidence type="ECO:0000256" key="3">
    <source>
        <dbReference type="ARBA" id="ARBA00007572"/>
    </source>
</evidence>